<evidence type="ECO:0000256" key="1">
    <source>
        <dbReference type="SAM" id="Phobius"/>
    </source>
</evidence>
<dbReference type="EMBL" id="RKST01000002">
    <property type="protein sequence ID" value="RUM99196.1"/>
    <property type="molecule type" value="Genomic_DNA"/>
</dbReference>
<sequence>MFFRAGAQSATSCLLKRACRLFLDRRGIAAVEFAFIAPLLLSMYFVTMEVSQGIEANKKVGRIGSMVADLVTQQSSVKLEDVKAIMDIGQSILQPYSRSKPTIVITAINVSYSPSPVATVAWSVKMENGIYTRPYTSGSPATIPDDLMFDQGTIERTFLIRVESDLAYKPVITWSASGKPALGLAAAFDGISMSETYYMRPRMSKEISCSNC</sequence>
<proteinExistence type="predicted"/>
<organism evidence="3 4">
    <name type="scientific">Borborobacter arsenicus</name>
    <dbReference type="NCBI Taxonomy" id="1851146"/>
    <lineage>
        <taxon>Bacteria</taxon>
        <taxon>Pseudomonadati</taxon>
        <taxon>Pseudomonadota</taxon>
        <taxon>Alphaproteobacteria</taxon>
        <taxon>Hyphomicrobiales</taxon>
        <taxon>Phyllobacteriaceae</taxon>
        <taxon>Borborobacter</taxon>
    </lineage>
</organism>
<feature type="transmembrane region" description="Helical" evidence="1">
    <location>
        <begin position="27"/>
        <end position="46"/>
    </location>
</feature>
<evidence type="ECO:0000259" key="2">
    <source>
        <dbReference type="Pfam" id="PF07811"/>
    </source>
</evidence>
<protein>
    <submittedName>
        <fullName evidence="3">Pilus assembly protein</fullName>
    </submittedName>
</protein>
<dbReference type="Proteomes" id="UP000281647">
    <property type="component" value="Unassembled WGS sequence"/>
</dbReference>
<reference evidence="3 4" key="1">
    <citation type="submission" date="2018-11" db="EMBL/GenBank/DDBJ databases">
        <title>Pseudaminobacter arsenicus sp. nov., an arsenic-resistant bacterium isolated from arsenic-rich aquifers.</title>
        <authorList>
            <person name="Mu Y."/>
        </authorList>
    </citation>
    <scope>NUCLEOTIDE SEQUENCE [LARGE SCALE GENOMIC DNA]</scope>
    <source>
        <strain evidence="3 4">CB3</strain>
    </source>
</reference>
<dbReference type="OrthoDB" id="7189296at2"/>
<feature type="domain" description="TadE-like" evidence="2">
    <location>
        <begin position="27"/>
        <end position="53"/>
    </location>
</feature>
<dbReference type="RefSeq" id="WP_128624188.1">
    <property type="nucleotide sequence ID" value="NZ_ML133508.1"/>
</dbReference>
<evidence type="ECO:0000313" key="3">
    <source>
        <dbReference type="EMBL" id="RUM99196.1"/>
    </source>
</evidence>
<dbReference type="AlphaFoldDB" id="A0A432VAR3"/>
<accession>A0A432VAR3</accession>
<keyword evidence="4" id="KW-1185">Reference proteome</keyword>
<evidence type="ECO:0000313" key="4">
    <source>
        <dbReference type="Proteomes" id="UP000281647"/>
    </source>
</evidence>
<dbReference type="Pfam" id="PF07811">
    <property type="entry name" value="TadE"/>
    <property type="match status" value="1"/>
</dbReference>
<keyword evidence="1" id="KW-0812">Transmembrane</keyword>
<gene>
    <name evidence="3" type="ORF">EET67_03235</name>
</gene>
<keyword evidence="1" id="KW-0472">Membrane</keyword>
<keyword evidence="1" id="KW-1133">Transmembrane helix</keyword>
<dbReference type="InterPro" id="IPR012495">
    <property type="entry name" value="TadE-like_dom"/>
</dbReference>
<comment type="caution">
    <text evidence="3">The sequence shown here is derived from an EMBL/GenBank/DDBJ whole genome shotgun (WGS) entry which is preliminary data.</text>
</comment>
<name>A0A432VAR3_9HYPH</name>